<evidence type="ECO:0000313" key="2">
    <source>
        <dbReference type="EMBL" id="MCH98723.1"/>
    </source>
</evidence>
<accession>A0A392NH87</accession>
<protein>
    <submittedName>
        <fullName evidence="2">Uncharacterized protein</fullName>
    </submittedName>
</protein>
<name>A0A392NH87_9FABA</name>
<dbReference type="AlphaFoldDB" id="A0A392NH87"/>
<comment type="caution">
    <text evidence="2">The sequence shown here is derived from an EMBL/GenBank/DDBJ whole genome shotgun (WGS) entry which is preliminary data.</text>
</comment>
<proteinExistence type="predicted"/>
<organism evidence="2 3">
    <name type="scientific">Trifolium medium</name>
    <dbReference type="NCBI Taxonomy" id="97028"/>
    <lineage>
        <taxon>Eukaryota</taxon>
        <taxon>Viridiplantae</taxon>
        <taxon>Streptophyta</taxon>
        <taxon>Embryophyta</taxon>
        <taxon>Tracheophyta</taxon>
        <taxon>Spermatophyta</taxon>
        <taxon>Magnoliopsida</taxon>
        <taxon>eudicotyledons</taxon>
        <taxon>Gunneridae</taxon>
        <taxon>Pentapetalae</taxon>
        <taxon>rosids</taxon>
        <taxon>fabids</taxon>
        <taxon>Fabales</taxon>
        <taxon>Fabaceae</taxon>
        <taxon>Papilionoideae</taxon>
        <taxon>50 kb inversion clade</taxon>
        <taxon>NPAAA clade</taxon>
        <taxon>Hologalegina</taxon>
        <taxon>IRL clade</taxon>
        <taxon>Trifolieae</taxon>
        <taxon>Trifolium</taxon>
    </lineage>
</organism>
<keyword evidence="3" id="KW-1185">Reference proteome</keyword>
<evidence type="ECO:0000313" key="3">
    <source>
        <dbReference type="Proteomes" id="UP000265520"/>
    </source>
</evidence>
<evidence type="ECO:0000256" key="1">
    <source>
        <dbReference type="SAM" id="Phobius"/>
    </source>
</evidence>
<feature type="transmembrane region" description="Helical" evidence="1">
    <location>
        <begin position="52"/>
        <end position="75"/>
    </location>
</feature>
<keyword evidence="1" id="KW-1133">Transmembrane helix</keyword>
<dbReference type="EMBL" id="LXQA010038388">
    <property type="protein sequence ID" value="MCH98723.1"/>
    <property type="molecule type" value="Genomic_DNA"/>
</dbReference>
<feature type="transmembrane region" description="Helical" evidence="1">
    <location>
        <begin position="12"/>
        <end position="32"/>
    </location>
</feature>
<dbReference type="Proteomes" id="UP000265520">
    <property type="component" value="Unassembled WGS sequence"/>
</dbReference>
<feature type="non-terminal residue" evidence="2">
    <location>
        <position position="1"/>
    </location>
</feature>
<sequence length="169" mass="17943">AGIIASVPYTILKGVSPVVDCIVVCFVVPWLFDARQFGQQVCSGVLFPGSFTSISFASFIPAIRASYSAWLLLALKVKRNDCSTSTPSGPSRTTHAPFPLRLDDPSTDSVQDCTFISSGGDDSSSTKSARICDLMLPLGTKIMSYSDSSTAHAIILPAKSGFFSTYLIG</sequence>
<reference evidence="2 3" key="1">
    <citation type="journal article" date="2018" name="Front. Plant Sci.">
        <title>Red Clover (Trifolium pratense) and Zigzag Clover (T. medium) - A Picture of Genomic Similarities and Differences.</title>
        <authorList>
            <person name="Dluhosova J."/>
            <person name="Istvanek J."/>
            <person name="Nedelnik J."/>
            <person name="Repkova J."/>
        </authorList>
    </citation>
    <scope>NUCLEOTIDE SEQUENCE [LARGE SCALE GENOMIC DNA]</scope>
    <source>
        <strain evidence="3">cv. 10/8</strain>
        <tissue evidence="2">Leaf</tissue>
    </source>
</reference>
<keyword evidence="1" id="KW-0812">Transmembrane</keyword>
<keyword evidence="1" id="KW-0472">Membrane</keyword>